<keyword evidence="6 12" id="KW-0645">Protease</keyword>
<dbReference type="EMBL" id="AABATR010000003">
    <property type="protein sequence ID" value="EAG1893647.1"/>
    <property type="molecule type" value="Genomic_DNA"/>
</dbReference>
<dbReference type="EMBL" id="AABAYG010000004">
    <property type="protein sequence ID" value="EAG2245858.1"/>
    <property type="molecule type" value="Genomic_DNA"/>
</dbReference>
<dbReference type="EMBL" id="AACKDQ010000033">
    <property type="protein sequence ID" value="EAK9317944.1"/>
    <property type="molecule type" value="Genomic_DNA"/>
</dbReference>
<dbReference type="EMBL" id="AACJYH010000005">
    <property type="protein sequence ID" value="EAK8897722.1"/>
    <property type="molecule type" value="Genomic_DNA"/>
</dbReference>
<evidence type="ECO:0000313" key="73">
    <source>
        <dbReference type="Proteomes" id="UP000354255"/>
    </source>
</evidence>
<evidence type="ECO:0000313" key="46">
    <source>
        <dbReference type="EMBL" id="ECC1557167.1"/>
    </source>
</evidence>
<dbReference type="Proteomes" id="UP000350032">
    <property type="component" value="Unassembled WGS sequence"/>
</dbReference>
<evidence type="ECO:0000256" key="4">
    <source>
        <dbReference type="ARBA" id="ARBA00013208"/>
    </source>
</evidence>
<evidence type="ECO:0000313" key="33">
    <source>
        <dbReference type="EMBL" id="EAG4330630.1"/>
    </source>
</evidence>
<evidence type="ECO:0000313" key="105">
    <source>
        <dbReference type="Proteomes" id="UP000566721"/>
    </source>
</evidence>
<dbReference type="Proteomes" id="UP000460224">
    <property type="component" value="Unassembled WGS sequence"/>
</dbReference>
<dbReference type="Proteomes" id="UP000364988">
    <property type="component" value="Unassembled WGS sequence"/>
</dbReference>
<feature type="domain" description="Peptidase S26" evidence="14">
    <location>
        <begin position="13"/>
        <end position="180"/>
    </location>
</feature>
<dbReference type="Proteomes" id="UP000844415">
    <property type="component" value="Unassembled WGS sequence"/>
</dbReference>
<reference evidence="106 107" key="3">
    <citation type="journal article" date="2018" name="Genome Biol.">
        <title>SKESA: strategic k-mer extension for scrupulous assemblies.</title>
        <authorList>
            <person name="Souvorov A."/>
            <person name="Agarwala R."/>
            <person name="Lipman D.J."/>
        </authorList>
    </citation>
    <scope>NUCLEOTIDE SEQUENCE [LARGE SCALE GENOMIC DNA]</scope>
    <source>
        <strain evidence="54">09CEB371LM</strain>
        <strain evidence="60">2017-325981-023-01</strain>
        <strain evidence="56 109">CFIAFB20100120</strain>
        <strain evidence="55 106">CFIAFB20130012</strain>
        <strain evidence="58">CFIAFB20170037</strain>
        <strain evidence="57 107">CFIAFB20170045</strain>
        <strain evidence="59 108">DMG1500109</strain>
    </source>
</reference>
<dbReference type="Proteomes" id="UP000842809">
    <property type="component" value="Unassembled WGS sequence"/>
</dbReference>
<dbReference type="EMBL" id="DABJAN010000004">
    <property type="protein sequence ID" value="HAJ9594162.1"/>
    <property type="molecule type" value="Genomic_DNA"/>
</dbReference>
<evidence type="ECO:0000313" key="57">
    <source>
        <dbReference type="EMBL" id="HAC0013241.1"/>
    </source>
</evidence>
<dbReference type="EMBL" id="AAAMZD010000003">
    <property type="protein sequence ID" value="EAD3792885.1"/>
    <property type="molecule type" value="Genomic_DNA"/>
</dbReference>
<evidence type="ECO:0000313" key="85">
    <source>
        <dbReference type="Proteomes" id="UP000427828"/>
    </source>
</evidence>
<name>A0A0B8R7W2_LISMN</name>
<evidence type="ECO:0000313" key="98">
    <source>
        <dbReference type="Proteomes" id="UP000530452"/>
    </source>
</evidence>
<evidence type="ECO:0000313" key="91">
    <source>
        <dbReference type="Proteomes" id="UP000478704"/>
    </source>
</evidence>
<dbReference type="Proteomes" id="UP000403352">
    <property type="component" value="Unassembled WGS sequence"/>
</dbReference>
<evidence type="ECO:0000313" key="19">
    <source>
        <dbReference type="EMBL" id="EAC9039504.1"/>
    </source>
</evidence>
<gene>
    <name evidence="42" type="primary">lepB</name>
    <name evidence="36" type="synonym">sipX</name>
    <name evidence="64" type="synonym">spsb</name>
    <name evidence="27" type="ORF">A8L61_12760</name>
    <name evidence="36" type="ORF">AB917_04760</name>
    <name evidence="15" type="ORF">ABZ57_05235</name>
    <name evidence="63" type="ORF">AJL21_02480</name>
    <name evidence="24" type="ORF">ART25_07905</name>
    <name evidence="16" type="ORF">ARY78_03445</name>
    <name evidence="31" type="ORF">B1N52_08245</name>
    <name evidence="30" type="ORF">B1S26_10640</name>
    <name evidence="32" type="ORF">B5K54_12560</name>
    <name evidence="28" type="ORF">BB997_08540</name>
    <name evidence="47" type="ORF">BCZ19_06230</name>
    <name evidence="29" type="ORF">BCZ21_10390</name>
    <name evidence="34" type="ORF">CA369_04030</name>
    <name evidence="33" type="ORF">CAV64_05150</name>
    <name evidence="37" type="ORF">CW845_07780</name>
    <name evidence="39" type="ORF">D4920_02535</name>
    <name evidence="38" type="ORF">D4B11_01425</name>
    <name evidence="40" type="ORF">D5N24_04505</name>
    <name evidence="42" type="ORF">D7104_08385</name>
    <name evidence="61" type="ORF">DCK61_10625</name>
    <name evidence="35" type="ORF">DCT16_08605</name>
    <name evidence="18" type="ORF">DQ70_08810</name>
    <name evidence="17" type="ORF">DU018_10850</name>
    <name evidence="64" type="ORF">DYZ80_01366</name>
    <name evidence="26" type="ORF">E1W56_05765</name>
    <name evidence="41" type="ORF">E5F58_10380</name>
    <name evidence="23" type="ORF">EX365_07845</name>
    <name evidence="22" type="ORF">EXZ73_12560</name>
    <name evidence="48" type="ORF">F6436_13960</name>
    <name evidence="49" type="ORF">F6515_10930</name>
    <name evidence="43" type="ORF">FA835_12650</name>
    <name evidence="45" type="ORF">FLQ97_13745</name>
    <name evidence="44" type="ORF">FLR03_05205</name>
    <name evidence="46" type="ORF">FNX40_10185</name>
    <name evidence="52" type="ORF">FV747_02320</name>
    <name evidence="53" type="ORF">G3O21_002481</name>
    <name evidence="54" type="ORF">GHH22_04120</name>
    <name evidence="59" type="ORF">GI949_04700</name>
    <name evidence="51" type="ORF">GJW51_07465</name>
    <name evidence="50" type="ORF">GQG13_08970</name>
    <name evidence="55" type="ORF">GYR60_06355</name>
    <name evidence="56" type="ORF">GYS09_14785</name>
    <name evidence="57" type="ORF">GYX23_09545</name>
    <name evidence="58" type="ORF">GYY14_11200</name>
    <name evidence="60" type="ORF">HQN34_002389</name>
    <name evidence="62" type="ORF">HZJ64_06110</name>
    <name evidence="19" type="ORF">KV70_04740</name>
    <name evidence="20" type="ORF">QD52_08865</name>
    <name evidence="21" type="ORF">UI29_08905</name>
    <name evidence="25" type="ORF">Y261_13605</name>
</gene>
<dbReference type="Proteomes" id="UP000427828">
    <property type="component" value="Unassembled WGS sequence"/>
</dbReference>
<dbReference type="Proteomes" id="UP000546397">
    <property type="component" value="Unassembled WGS sequence"/>
</dbReference>
<dbReference type="Proteomes" id="UP000525850">
    <property type="component" value="Unassembled WGS sequence"/>
</dbReference>
<reference evidence="64 65" key="2">
    <citation type="journal article" date="2018" name="BMC Genomics">
        <title>Genes significantly associated with lineage II food isolates of Listeria monocytogenes.</title>
        <authorList>
            <person name="Pirone-Davies C."/>
            <person name="Chen Y."/>
            <person name="Pightling A."/>
            <person name="Ryan G."/>
            <person name="Wang Y."/>
            <person name="Yao K."/>
            <person name="Hoffmann M."/>
            <person name="Allard M.W."/>
        </authorList>
    </citation>
    <scope>NUCLEOTIDE SEQUENCE [LARGE SCALE GENOMIC DNA]</scope>
    <source>
        <strain evidence="64 65">PNUSAL000550</strain>
    </source>
</reference>
<evidence type="ECO:0000256" key="12">
    <source>
        <dbReference type="RuleBase" id="RU003993"/>
    </source>
</evidence>
<dbReference type="GO" id="GO:0009003">
    <property type="term" value="F:signal peptidase activity"/>
    <property type="evidence" value="ECO:0007669"/>
    <property type="project" value="UniProtKB-EC"/>
</dbReference>
<protein>
    <recommendedName>
        <fullName evidence="4 12">Signal peptidase I</fullName>
        <ecNumber evidence="4 12">3.4.21.89</ecNumber>
    </recommendedName>
</protein>
<evidence type="ECO:0000256" key="6">
    <source>
        <dbReference type="ARBA" id="ARBA00022670"/>
    </source>
</evidence>
<evidence type="ECO:0000313" key="60">
    <source>
        <dbReference type="EMBL" id="HAJ9594162.1"/>
    </source>
</evidence>
<dbReference type="EMBL" id="AANEHK010000002">
    <property type="protein sequence ID" value="EDO0984832.1"/>
    <property type="molecule type" value="Genomic_DNA"/>
</dbReference>
<dbReference type="EMBL" id="AABDGJ010000002">
    <property type="protein sequence ID" value="EAG6989896.1"/>
    <property type="molecule type" value="Genomic_DNA"/>
</dbReference>
<dbReference type="Proteomes" id="UP000393182">
    <property type="component" value="Unassembled WGS sequence"/>
</dbReference>
<reference evidence="68 71" key="5">
    <citation type="submission" date="2018-06" db="EMBL/GenBank/DDBJ databases">
        <authorList>
            <consortium name="GenomeTrakr: Next Generation Sequencing Network for Food Pathogen Tracability"/>
        </authorList>
    </citation>
    <scope>NUCLEOTIDE SEQUENCE [LARGE SCALE GENOMIC DNA]</scope>
    <source>
        <strain evidence="32 104">10B02965A-1</strain>
        <strain evidence="18 77">CFSAN008042</strain>
        <strain evidence="34 97">CFSAN063727</strain>
        <strain evidence="50 86">CFSAN102901</strain>
        <strain evidence="24 79">FDA00006494</strain>
        <strain evidence="16 76">FDA00007096</strain>
        <strain evidence="20 82">FDA00008584</strain>
        <strain evidence="30">FDA00011243</strain>
        <strain evidence="17 66">FDA00013332</strain>
        <strain evidence="23 70">FDA00013853</strain>
        <strain evidence="44 84">FDA00014336</strain>
        <strain evidence="46 80">FDA00014370</strain>
        <strain evidence="45 81">FDA00014392</strain>
        <strain evidence="53">FDA00015054</strain>
        <strain evidence="33 100">FDA1005580-S054-001</strain>
        <strain evidence="91">FDA1090798-S029-001</strain>
        <strain evidence="92">FDA956581-098-004</strain>
        <strain evidence="31 95">FDA960927-006-004</strain>
        <strain evidence="35 105">FLAG-38921</strain>
        <strain evidence="47 85">FLAG-51482A</strain>
        <strain evidence="29 68">FLAG-54356</strain>
        <strain evidence="22 78">FSIS31901579</strain>
        <strain evidence="41 96">LS1344</strain>
        <strain evidence="51 88">OSF101448</strain>
        <strain evidence="21 71">VA-WGS-00405</strain>
    </source>
</reference>
<dbReference type="EMBL" id="AAASLB010000002">
    <property type="protein sequence ID" value="EAE4941547.1"/>
    <property type="molecule type" value="Genomic_DNA"/>
</dbReference>
<evidence type="ECO:0000313" key="15">
    <source>
        <dbReference type="EMBL" id="EAC4551880.1"/>
    </source>
</evidence>
<dbReference type="PANTHER" id="PTHR43390:SF8">
    <property type="entry name" value="SIGNAL PEPTIDASE I"/>
    <property type="match status" value="1"/>
</dbReference>
<evidence type="ECO:0000313" key="20">
    <source>
        <dbReference type="EMBL" id="EAD1185183.1"/>
    </source>
</evidence>
<evidence type="ECO:0000313" key="28">
    <source>
        <dbReference type="EMBL" id="EAG1893647.1"/>
    </source>
</evidence>
<evidence type="ECO:0000313" key="50">
    <source>
        <dbReference type="EMBL" id="EDN7715255.1"/>
    </source>
</evidence>
<evidence type="ECO:0000313" key="99">
    <source>
        <dbReference type="Proteomes" id="UP000533021"/>
    </source>
</evidence>
<dbReference type="Proteomes" id="UP000522199">
    <property type="component" value="Unassembled WGS sequence"/>
</dbReference>
<dbReference type="OMA" id="EPYVVYP"/>
<evidence type="ECO:0000313" key="92">
    <source>
        <dbReference type="Proteomes" id="UP000481141"/>
    </source>
</evidence>
<evidence type="ECO:0000313" key="56">
    <source>
        <dbReference type="EMBL" id="HAB8558548.1"/>
    </source>
</evidence>
<dbReference type="Proteomes" id="UP000358545">
    <property type="component" value="Unassembled WGS sequence"/>
</dbReference>
<evidence type="ECO:0000313" key="66">
    <source>
        <dbReference type="Proteomes" id="UP000331186"/>
    </source>
</evidence>
<dbReference type="EMBL" id="DAAIHR010000005">
    <property type="protein sequence ID" value="HAB8398140.1"/>
    <property type="molecule type" value="Genomic_DNA"/>
</dbReference>
<dbReference type="PROSITE" id="PS00760">
    <property type="entry name" value="SPASE_I_2"/>
    <property type="match status" value="1"/>
</dbReference>
<dbReference type="GO" id="GO:0005886">
    <property type="term" value="C:plasma membrane"/>
    <property type="evidence" value="ECO:0007669"/>
    <property type="project" value="UniProtKB-SubCell"/>
</dbReference>
<evidence type="ECO:0000313" key="82">
    <source>
        <dbReference type="Proteomes" id="UP000403352"/>
    </source>
</evidence>
<dbReference type="EMBL" id="AANCRK010000003">
    <property type="protein sequence ID" value="EDN7715255.1"/>
    <property type="molecule type" value="Genomic_DNA"/>
</dbReference>
<evidence type="ECO:0000313" key="32">
    <source>
        <dbReference type="EMBL" id="EAG2998118.1"/>
    </source>
</evidence>
<evidence type="ECO:0000256" key="9">
    <source>
        <dbReference type="ARBA" id="ARBA00022989"/>
    </source>
</evidence>
<evidence type="ECO:0000256" key="2">
    <source>
        <dbReference type="ARBA" id="ARBA00004401"/>
    </source>
</evidence>
<evidence type="ECO:0000313" key="16">
    <source>
        <dbReference type="EMBL" id="EAC5549483.1"/>
    </source>
</evidence>
<evidence type="ECO:0000313" key="24">
    <source>
        <dbReference type="EMBL" id="EAE1338825.1"/>
    </source>
</evidence>
<dbReference type="EMBL" id="AABAWE010000004">
    <property type="protein sequence ID" value="EAG2087670.1"/>
    <property type="molecule type" value="Genomic_DNA"/>
</dbReference>
<dbReference type="Proteomes" id="UP000527632">
    <property type="component" value="Unassembled WGS sequence"/>
</dbReference>
<dbReference type="InterPro" id="IPR036286">
    <property type="entry name" value="LexA/Signal_pep-like_sf"/>
</dbReference>
<dbReference type="AlphaFoldDB" id="A0A0B8R7W2"/>
<dbReference type="Proteomes" id="UP000365297">
    <property type="component" value="Unassembled WGS sequence"/>
</dbReference>
<dbReference type="Proteomes" id="UP000398321">
    <property type="component" value="Unassembled WGS sequence"/>
</dbReference>
<keyword evidence="5" id="KW-1003">Cell membrane</keyword>
<evidence type="ECO:0000313" key="81">
    <source>
        <dbReference type="Proteomes" id="UP000398321"/>
    </source>
</evidence>
<dbReference type="Proteomes" id="UP000530452">
    <property type="component" value="Unassembled WGS sequence"/>
</dbReference>
<evidence type="ECO:0000259" key="14">
    <source>
        <dbReference type="Pfam" id="PF10502"/>
    </source>
</evidence>
<dbReference type="Proteomes" id="UP000841146">
    <property type="component" value="Unassembled WGS sequence"/>
</dbReference>
<comment type="catalytic activity">
    <reaction evidence="1 12">
        <text>Cleavage of hydrophobic, N-terminal signal or leader sequences from secreted and periplasmic proteins.</text>
        <dbReference type="EC" id="3.4.21.89"/>
    </reaction>
</comment>
<dbReference type="EMBL" id="AABEKY010000003">
    <property type="protein sequence ID" value="EAG9387383.1"/>
    <property type="molecule type" value="Genomic_DNA"/>
</dbReference>
<dbReference type="Pfam" id="PF10502">
    <property type="entry name" value="Peptidase_S26"/>
    <property type="match status" value="1"/>
</dbReference>
<dbReference type="EMBL" id="AABGHY010000002">
    <property type="protein sequence ID" value="EAH3293649.1"/>
    <property type="molecule type" value="Genomic_DNA"/>
</dbReference>
<sequence>MKSENKFFSGAFGWIKIILIALILAFGIRYFLISPVTVNGKSMDPTLHDGEHLFINKVSDPKRFDIIVFPAPDEENAEYIKRVIGLPGDKVEYKEDQLYINGKKYDEPYLDSEKEALKNGYLTTDAEGDPNFTMADIPNSDGSLTVPKGELFVLGDNRQVSKDSRYIGFISQDTVLGKVISFGKSLER</sequence>
<dbReference type="MEROPS" id="S26.019"/>
<dbReference type="PROSITE" id="PS00501">
    <property type="entry name" value="SPASE_I_1"/>
    <property type="match status" value="1"/>
</dbReference>
<evidence type="ECO:0000313" key="18">
    <source>
        <dbReference type="EMBL" id="EAC7480778.1"/>
    </source>
</evidence>
<evidence type="ECO:0000313" key="45">
    <source>
        <dbReference type="EMBL" id="ECB9514780.1"/>
    </source>
</evidence>
<dbReference type="EMBL" id="DAAJCS010000006">
    <property type="protein sequence ID" value="HAC0013241.1"/>
    <property type="molecule type" value="Genomic_DNA"/>
</dbReference>
<dbReference type="EMBL" id="AANPAU010000009">
    <property type="protein sequence ID" value="EDP8515043.1"/>
    <property type="molecule type" value="Genomic_DNA"/>
</dbReference>
<evidence type="ECO:0000313" key="69">
    <source>
        <dbReference type="Proteomes" id="UP000339309"/>
    </source>
</evidence>
<evidence type="ECO:0000313" key="86">
    <source>
        <dbReference type="Proteomes" id="UP000455569"/>
    </source>
</evidence>
<comment type="similarity">
    <text evidence="3 13">Belongs to the peptidase S26 family.</text>
</comment>
<evidence type="ECO:0000313" key="38">
    <source>
        <dbReference type="EMBL" id="EAG9518413.1"/>
    </source>
</evidence>
<evidence type="ECO:0000313" key="47">
    <source>
        <dbReference type="EMBL" id="ECX6924259.1"/>
    </source>
</evidence>
<evidence type="ECO:0000313" key="35">
    <source>
        <dbReference type="EMBL" id="EAG6169444.1"/>
    </source>
</evidence>
<evidence type="ECO:0000313" key="52">
    <source>
        <dbReference type="EMBL" id="EDO0984832.1"/>
    </source>
</evidence>
<dbReference type="EMBL" id="AAHZFY010000041">
    <property type="protein sequence ID" value="ECB9514780.1"/>
    <property type="molecule type" value="Genomic_DNA"/>
</dbReference>
<evidence type="ECO:0000313" key="61">
    <source>
        <dbReference type="EMBL" id="KAA9449309.1"/>
    </source>
</evidence>
<dbReference type="PROSITE" id="PS00761">
    <property type="entry name" value="SPASE_I_3"/>
    <property type="match status" value="1"/>
</dbReference>
<evidence type="ECO:0000313" key="97">
    <source>
        <dbReference type="Proteomes" id="UP000528151"/>
    </source>
</evidence>
<dbReference type="EMBL" id="AAAJWF010000005">
    <property type="protein sequence ID" value="EAC7480778.1"/>
    <property type="molecule type" value="Genomic_DNA"/>
</dbReference>
<dbReference type="GO" id="GO:0004252">
    <property type="term" value="F:serine-type endopeptidase activity"/>
    <property type="evidence" value="ECO:0007669"/>
    <property type="project" value="InterPro"/>
</dbReference>
<dbReference type="EMBL" id="AAHZFN010000005">
    <property type="protein sequence ID" value="ECB9473075.1"/>
    <property type="molecule type" value="Genomic_DNA"/>
</dbReference>
<feature type="transmembrane region" description="Helical" evidence="12">
    <location>
        <begin position="12"/>
        <end position="32"/>
    </location>
</feature>
<keyword evidence="9 12" id="KW-1133">Transmembrane helix</keyword>
<dbReference type="Proteomes" id="UP000843775">
    <property type="component" value="Unassembled WGS sequence"/>
</dbReference>
<evidence type="ECO:0000313" key="102">
    <source>
        <dbReference type="Proteomes" id="UP000546397"/>
    </source>
</evidence>
<evidence type="ECO:0000313" key="42">
    <source>
        <dbReference type="EMBL" id="EAK8897722.1"/>
    </source>
</evidence>
<dbReference type="InterPro" id="IPR000223">
    <property type="entry name" value="Pept_S26A_signal_pept_1"/>
</dbReference>
<evidence type="ECO:0000313" key="40">
    <source>
        <dbReference type="EMBL" id="EAH3293649.1"/>
    </source>
</evidence>
<evidence type="ECO:0000313" key="70">
    <source>
        <dbReference type="Proteomes" id="UP000344343"/>
    </source>
</evidence>
<evidence type="ECO:0000313" key="58">
    <source>
        <dbReference type="EMBL" id="HAC0275938.1"/>
    </source>
</evidence>
<reference evidence="55" key="9">
    <citation type="submission" date="2020-01" db="EMBL/GenBank/DDBJ databases">
        <authorList>
            <consortium name="NCBI Pathogen Detection Project"/>
        </authorList>
    </citation>
    <scope>NUCLEOTIDE SEQUENCE</scope>
    <source>
        <strain evidence="54">09CEB371LM</strain>
        <strain evidence="60">2017-325981-023-01</strain>
        <strain evidence="56">CFIAFB20100120</strain>
        <strain evidence="55">CFIAFB20130012</strain>
        <strain evidence="58">CFIAFB20170037</strain>
        <strain evidence="57">CFIAFB20170045</strain>
        <strain evidence="59">DMG1500109</strain>
    </source>
</reference>
<dbReference type="InterPro" id="IPR019757">
    <property type="entry name" value="Pept_S26A_signal_pept_1_Lys-AS"/>
</dbReference>
<dbReference type="EMBL" id="AAAJKI010000028">
    <property type="protein sequence ID" value="EAC6548849.1"/>
    <property type="molecule type" value="Genomic_DNA"/>
</dbReference>
<evidence type="ECO:0000313" key="107">
    <source>
        <dbReference type="Proteomes" id="UP000841146"/>
    </source>
</evidence>
<reference evidence="42 72" key="6">
    <citation type="submission" date="2018-10" db="EMBL/GenBank/DDBJ databases">
        <authorList>
            <consortium name="PulseNet: The National Subtyping Network for Foodborne Disease Surveillance"/>
            <person name="Tarr C.L."/>
            <person name="Trees E."/>
            <person name="Katz L.S."/>
            <person name="Carleton-Romer H.A."/>
            <person name="Stroika S."/>
            <person name="Kucerova Z."/>
            <person name="Roache K.F."/>
            <person name="Sabol A.L."/>
            <person name="Besser J."/>
            <person name="Gerner-Smidt P."/>
        </authorList>
    </citation>
    <scope>NUCLEOTIDE SEQUENCE [LARGE SCALE GENOMIC DNA]</scope>
    <source>
        <strain evidence="15 69">2015L-6227</strain>
        <strain evidence="25 67">PNUSAL000134</strain>
        <strain evidence="19 73">PNUSAL000910</strain>
        <strain evidence="27 74">PNUSAL002180</strain>
        <strain evidence="28 90">PNUSAL002298</strain>
        <strain evidence="42 72">PNUSAL004402</strain>
        <strain evidence="49 93">PNUSAL005692</strain>
    </source>
</reference>
<dbReference type="InterPro" id="IPR019756">
    <property type="entry name" value="Pept_S26A_signal_pept_1_Ser-AS"/>
</dbReference>
<feature type="active site" evidence="11">
    <location>
        <position position="42"/>
    </location>
</feature>
<evidence type="ECO:0000313" key="101">
    <source>
        <dbReference type="Proteomes" id="UP000544530"/>
    </source>
</evidence>
<evidence type="ECO:0000313" key="100">
    <source>
        <dbReference type="Proteomes" id="UP000540117"/>
    </source>
</evidence>
<dbReference type="Proteomes" id="UP000336166">
    <property type="component" value="Unassembled WGS sequence"/>
</dbReference>
<dbReference type="Proteomes" id="UP000843503">
    <property type="component" value="Unassembled WGS sequence"/>
</dbReference>
<evidence type="ECO:0000313" key="51">
    <source>
        <dbReference type="EMBL" id="EDN9836502.1"/>
    </source>
</evidence>
<dbReference type="RefSeq" id="WP_003726393.1">
    <property type="nucleotide sequence ID" value="NC_021824.1"/>
</dbReference>
<dbReference type="EMBL" id="AABEMN010000001">
    <property type="protein sequence ID" value="EAG9518413.1"/>
    <property type="molecule type" value="Genomic_DNA"/>
</dbReference>
<dbReference type="Proteomes" id="UP000467347">
    <property type="component" value="Unassembled WGS sequence"/>
</dbReference>
<evidence type="ECO:0000313" key="59">
    <source>
        <dbReference type="EMBL" id="HAC1754265.1"/>
    </source>
</evidence>
<dbReference type="Proteomes" id="UP000376505">
    <property type="component" value="Unassembled WGS sequence"/>
</dbReference>
<evidence type="ECO:0000313" key="76">
    <source>
        <dbReference type="Proteomes" id="UP000365297"/>
    </source>
</evidence>
<dbReference type="KEGG" id="lmok:CQ02_06545"/>
<evidence type="ECO:0000313" key="78">
    <source>
        <dbReference type="Proteomes" id="UP000376505"/>
    </source>
</evidence>
<evidence type="ECO:0000313" key="108">
    <source>
        <dbReference type="Proteomes" id="UP000843775"/>
    </source>
</evidence>
<evidence type="ECO:0000313" key="90">
    <source>
        <dbReference type="Proteomes" id="UP000478682"/>
    </source>
</evidence>
<dbReference type="Proteomes" id="UP000549379">
    <property type="component" value="Unassembled WGS sequence"/>
</dbReference>
<evidence type="ECO:0000313" key="83">
    <source>
        <dbReference type="Proteomes" id="UP000410967"/>
    </source>
</evidence>
<reference evidence="62 101" key="10">
    <citation type="submission" date="2020-06" db="EMBL/GenBank/DDBJ databases">
        <title>Two Listeria outbreaks in Switzerland in 2018 and 2020.</title>
        <authorList>
            <person name="Stevens M.J.A."/>
            <person name="Bloemberg G."/>
            <person name="Nusch-Inderbinnen M."/>
            <person name="Stephan R."/>
        </authorList>
    </citation>
    <scope>NUCLEOTIDE SEQUENCE [LARGE SCALE GENOMIC DNA]</scope>
    <source>
        <strain evidence="62 101">N18-0707</strain>
    </source>
</reference>
<evidence type="ECO:0000313" key="95">
    <source>
        <dbReference type="Proteomes" id="UP000525850"/>
    </source>
</evidence>
<reference evidence="61 87" key="4">
    <citation type="submission" date="2018-04" db="EMBL/GenBank/DDBJ databases">
        <title>Genome Analysis of a Prevalent Clone of Listeria monocytogenes Sequence Type 87 in China.</title>
        <authorList>
            <person name="Wang Y."/>
        </authorList>
    </citation>
    <scope>NUCLEOTIDE SEQUENCE [LARGE SCALE GENOMIC DNA]</scope>
    <source>
        <strain evidence="61 87">ICDC_LM1523</strain>
    </source>
</reference>
<evidence type="ECO:0000313" key="106">
    <source>
        <dbReference type="Proteomes" id="UP000840197"/>
    </source>
</evidence>
<dbReference type="EMBL" id="AAIAJJ010000004">
    <property type="protein sequence ID" value="ECC1557167.1"/>
    <property type="molecule type" value="Genomic_DNA"/>
</dbReference>
<evidence type="ECO:0000313" key="44">
    <source>
        <dbReference type="EMBL" id="ECB9473075.1"/>
    </source>
</evidence>
<dbReference type="Proteomes" id="UP000540117">
    <property type="component" value="Unassembled WGS sequence"/>
</dbReference>
<evidence type="ECO:0000256" key="13">
    <source>
        <dbReference type="RuleBase" id="RU362042"/>
    </source>
</evidence>
<dbReference type="EMBL" id="DAAJZA010000002">
    <property type="protein sequence ID" value="HAC1754265.1"/>
    <property type="molecule type" value="Genomic_DNA"/>
</dbReference>
<reference evidence="63 110" key="1">
    <citation type="submission" date="2016-09" db="EMBL/GenBank/DDBJ databases">
        <title>100K Listeria isolates.</title>
        <authorList>
            <person name="Chen P."/>
            <person name="Weimer B.C."/>
            <person name="Kong N."/>
            <person name="Huang B."/>
        </authorList>
    </citation>
    <scope>NUCLEOTIDE SEQUENCE [LARGE SCALE GENOMIC DNA]</scope>
    <source>
        <strain evidence="63 110">BCW_2383</strain>
    </source>
</reference>
<evidence type="ECO:0000313" key="74">
    <source>
        <dbReference type="Proteomes" id="UP000358545"/>
    </source>
</evidence>
<evidence type="ECO:0000313" key="77">
    <source>
        <dbReference type="Proteomes" id="UP000368512"/>
    </source>
</evidence>
<evidence type="ECO:0000313" key="55">
    <source>
        <dbReference type="EMBL" id="HAB8398140.1"/>
    </source>
</evidence>
<evidence type="ECO:0000313" key="72">
    <source>
        <dbReference type="Proteomes" id="UP000350032"/>
    </source>
</evidence>
<dbReference type="EC" id="3.4.21.89" evidence="4 12"/>
<dbReference type="EMBL" id="JACAVN010000003">
    <property type="protein sequence ID" value="NYA01399.1"/>
    <property type="molecule type" value="Genomic_DNA"/>
</dbReference>
<dbReference type="CDD" id="cd06530">
    <property type="entry name" value="S26_SPase_I"/>
    <property type="match status" value="1"/>
</dbReference>
<evidence type="ECO:0000313" key="25">
    <source>
        <dbReference type="EMBL" id="EAE2355388.1"/>
    </source>
</evidence>
<evidence type="ECO:0000313" key="64">
    <source>
        <dbReference type="EMBL" id="RKA08173.1"/>
    </source>
</evidence>
<dbReference type="Proteomes" id="UP000368512">
    <property type="component" value="Unassembled WGS sequence"/>
</dbReference>
<evidence type="ECO:0000313" key="89">
    <source>
        <dbReference type="Proteomes" id="UP000467536"/>
    </source>
</evidence>
<dbReference type="EMBL" id="MJTJ01000006">
    <property type="protein sequence ID" value="OET52161.1"/>
    <property type="molecule type" value="Genomic_DNA"/>
</dbReference>
<dbReference type="Proteomes" id="UP000410967">
    <property type="component" value="Unassembled WGS sequence"/>
</dbReference>
<dbReference type="InterPro" id="IPR019533">
    <property type="entry name" value="Peptidase_S26"/>
</dbReference>
<dbReference type="PRINTS" id="PR00727">
    <property type="entry name" value="LEADERPTASE"/>
</dbReference>
<dbReference type="Proteomes" id="UP000339309">
    <property type="component" value="Unassembled WGS sequence"/>
</dbReference>
<evidence type="ECO:0000313" key="27">
    <source>
        <dbReference type="EMBL" id="EAG0868149.1"/>
    </source>
</evidence>
<evidence type="ECO:0000313" key="75">
    <source>
        <dbReference type="Proteomes" id="UP000364988"/>
    </source>
</evidence>
<evidence type="ECO:0000313" key="43">
    <source>
        <dbReference type="EMBL" id="EAK9317944.1"/>
    </source>
</evidence>
<dbReference type="Proteomes" id="UP000840197">
    <property type="component" value="Unassembled WGS sequence"/>
</dbReference>
<evidence type="ECO:0000313" key="63">
    <source>
        <dbReference type="EMBL" id="OET52161.1"/>
    </source>
</evidence>
<dbReference type="EMBL" id="AABCVX010000003">
    <property type="protein sequence ID" value="EAG6169444.1"/>
    <property type="molecule type" value="Genomic_DNA"/>
</dbReference>
<reference evidence="52 89" key="7">
    <citation type="submission" date="2019-08" db="EMBL/GenBank/DDBJ databases">
        <authorList>
            <person name="Ashton P.M."/>
            <person name="Dallman T."/>
            <person name="Nair S."/>
            <person name="De Pinna E."/>
            <person name="Peters T."/>
            <person name="Grant K."/>
        </authorList>
    </citation>
    <scope>NUCLEOTIDE SEQUENCE [LARGE SCALE GENOMIC DNA]</scope>
    <source>
        <strain evidence="39 99">282333</strain>
        <strain evidence="40 98">282352</strain>
        <strain evidence="38 102">289003</strain>
        <strain evidence="52 89">788324</strain>
        <strain evidence="26">RL15000286</strain>
    </source>
</reference>
<evidence type="ECO:0000313" key="68">
    <source>
        <dbReference type="Proteomes" id="UP000337746"/>
    </source>
</evidence>
<evidence type="ECO:0000313" key="54">
    <source>
        <dbReference type="EMBL" id="HAA8052339.1"/>
    </source>
</evidence>
<dbReference type="EMBL" id="AAANYN010000022">
    <property type="protein sequence ID" value="EAD5775125.1"/>
    <property type="molecule type" value="Genomic_DNA"/>
</dbReference>
<reference evidence="48 75" key="8">
    <citation type="submission" date="2019-09" db="EMBL/GenBank/DDBJ databases">
        <authorList>
            <consortium name="GenomeTrakr network: Whole genome sequencing for foodborne pathogen traceback"/>
        </authorList>
    </citation>
    <scope>NUCLEOTIDE SEQUENCE [LARGE SCALE GENOMIC DNA]</scope>
    <source>
        <strain evidence="36 103">CFSAN004300</strain>
        <strain evidence="37 94">CFSAN072474</strain>
        <strain evidence="48 75">FLAG-55987</strain>
        <strain evidence="43 83">PHLUSALM00088</strain>
    </source>
</reference>
<evidence type="ECO:0000313" key="84">
    <source>
        <dbReference type="Proteomes" id="UP000423131"/>
    </source>
</evidence>
<evidence type="ECO:0000313" key="34">
    <source>
        <dbReference type="EMBL" id="EAG4461448.1"/>
    </source>
</evidence>
<dbReference type="Proteomes" id="UP000489121">
    <property type="component" value="Unassembled WGS sequence"/>
</dbReference>
<dbReference type="EMBL" id="AABBHO010000044">
    <property type="protein sequence ID" value="EAG2998118.1"/>
    <property type="molecule type" value="Genomic_DNA"/>
</dbReference>
<evidence type="ECO:0000313" key="96">
    <source>
        <dbReference type="Proteomes" id="UP000527632"/>
    </source>
</evidence>
<dbReference type="Proteomes" id="UP000345329">
    <property type="component" value="Unassembled WGS sequence"/>
</dbReference>
<dbReference type="Proteomes" id="UP000423131">
    <property type="component" value="Unassembled WGS sequence"/>
</dbReference>
<evidence type="ECO:0000313" key="41">
    <source>
        <dbReference type="EMBL" id="EAH4242389.1"/>
    </source>
</evidence>
<dbReference type="Proteomes" id="UP000566721">
    <property type="component" value="Unassembled WGS sequence"/>
</dbReference>
<evidence type="ECO:0000256" key="11">
    <source>
        <dbReference type="PIRSR" id="PIRSR600223-1"/>
    </source>
</evidence>
<evidence type="ECO:0000313" key="110">
    <source>
        <dbReference type="Proteomes" id="UP000852906"/>
    </source>
</evidence>
<dbReference type="EMBL" id="AAALRN010000003">
    <property type="protein sequence ID" value="EAD1185183.1"/>
    <property type="molecule type" value="Genomic_DNA"/>
</dbReference>
<dbReference type="EMBL" id="AALAQH010000002">
    <property type="protein sequence ID" value="ECX6924259.1"/>
    <property type="molecule type" value="Genomic_DNA"/>
</dbReference>
<evidence type="ECO:0000313" key="29">
    <source>
        <dbReference type="EMBL" id="EAG2087670.1"/>
    </source>
</evidence>
<evidence type="ECO:0000256" key="5">
    <source>
        <dbReference type="ARBA" id="ARBA00022475"/>
    </source>
</evidence>
<dbReference type="PANTHER" id="PTHR43390">
    <property type="entry name" value="SIGNAL PEPTIDASE I"/>
    <property type="match status" value="1"/>
</dbReference>
<dbReference type="EMBL" id="AAAKQF010000002">
    <property type="protein sequence ID" value="EAC9039504.1"/>
    <property type="molecule type" value="Genomic_DNA"/>
</dbReference>
<dbReference type="Proteomes" id="UP000379076">
    <property type="component" value="Unassembled WGS sequence"/>
</dbReference>
<dbReference type="EMBL" id="AABGUK010000003">
    <property type="protein sequence ID" value="EAH4242389.1"/>
    <property type="molecule type" value="Genomic_DNA"/>
</dbReference>
<dbReference type="Proteomes" id="UP000337746">
    <property type="component" value="Unassembled WGS sequence"/>
</dbReference>
<dbReference type="EMBL" id="AAAREG010000015">
    <property type="protein sequence ID" value="EAE2355388.1"/>
    <property type="molecule type" value="Genomic_DNA"/>
</dbReference>
<dbReference type="EMBL" id="AALGDA010000038">
    <property type="protein sequence ID" value="ECY9783495.1"/>
    <property type="molecule type" value="Genomic_DNA"/>
</dbReference>
<evidence type="ECO:0000313" key="48">
    <source>
        <dbReference type="EMBL" id="ECY6545443.1"/>
    </source>
</evidence>
<evidence type="ECO:0000313" key="71">
    <source>
        <dbReference type="Proteomes" id="UP000345329"/>
    </source>
</evidence>
<evidence type="ECO:0000313" key="62">
    <source>
        <dbReference type="EMBL" id="NYA01399.1"/>
    </source>
</evidence>
<evidence type="ECO:0000313" key="39">
    <source>
        <dbReference type="EMBL" id="EAH2280939.1"/>
    </source>
</evidence>
<comment type="caution">
    <text evidence="42">The sequence shown here is derived from an EMBL/GenBank/DDBJ whole genome shotgun (WGS) entry which is preliminary data.</text>
</comment>
<evidence type="ECO:0000313" key="23">
    <source>
        <dbReference type="EMBL" id="EAD5786463.1"/>
    </source>
</evidence>
<dbReference type="EMBL" id="AABBAW010000003">
    <property type="protein sequence ID" value="EAG2515149.1"/>
    <property type="molecule type" value="Genomic_DNA"/>
</dbReference>
<dbReference type="EMBL" id="DAAEEB010000002">
    <property type="protein sequence ID" value="HAA8052339.1"/>
    <property type="molecule type" value="Genomic_DNA"/>
</dbReference>
<evidence type="ECO:0000313" key="87">
    <source>
        <dbReference type="Proteomes" id="UP000460224"/>
    </source>
</evidence>
<dbReference type="Proteomes" id="UP000840039">
    <property type="component" value="Unassembled WGS sequence"/>
</dbReference>
<dbReference type="EMBL" id="QXLS01000003">
    <property type="protein sequence ID" value="RKA08173.1"/>
    <property type="molecule type" value="Genomic_DNA"/>
</dbReference>
<dbReference type="Proteomes" id="UP000478704">
    <property type="component" value="Unassembled WGS sequence"/>
</dbReference>
<evidence type="ECO:0000313" key="103">
    <source>
        <dbReference type="Proteomes" id="UP000548278"/>
    </source>
</evidence>
<dbReference type="Proteomes" id="UP000852906">
    <property type="component" value="Unassembled WGS sequence"/>
</dbReference>
<evidence type="ECO:0000313" key="79">
    <source>
        <dbReference type="Proteomes" id="UP000379076"/>
    </source>
</evidence>
<dbReference type="EMBL" id="AAAIXK010000002">
    <property type="protein sequence ID" value="EAC5549483.1"/>
    <property type="molecule type" value="Genomic_DNA"/>
</dbReference>
<dbReference type="InterPro" id="IPR019758">
    <property type="entry name" value="Pept_S26A_signal_pept_1_CS"/>
</dbReference>
<evidence type="ECO:0000313" key="31">
    <source>
        <dbReference type="EMBL" id="EAG2515149.1"/>
    </source>
</evidence>
<dbReference type="EMBL" id="AABBYJ010000002">
    <property type="protein sequence ID" value="EAG4330630.1"/>
    <property type="molecule type" value="Genomic_DNA"/>
</dbReference>
<evidence type="ECO:0000313" key="88">
    <source>
        <dbReference type="Proteomes" id="UP000467347"/>
    </source>
</evidence>
<dbReference type="EMBL" id="AABFVG010000001">
    <property type="protein sequence ID" value="EAH2280939.1"/>
    <property type="molecule type" value="Genomic_DNA"/>
</dbReference>
<evidence type="ECO:0000313" key="80">
    <source>
        <dbReference type="Proteomes" id="UP000389283"/>
    </source>
</evidence>
<evidence type="ECO:0000313" key="65">
    <source>
        <dbReference type="Proteomes" id="UP000272537"/>
    </source>
</evidence>
<proteinExistence type="inferred from homology"/>
<organism evidence="42 72">
    <name type="scientific">Listeria monocytogenes</name>
    <dbReference type="NCBI Taxonomy" id="1639"/>
    <lineage>
        <taxon>Bacteria</taxon>
        <taxon>Bacillati</taxon>
        <taxon>Bacillota</taxon>
        <taxon>Bacilli</taxon>
        <taxon>Bacillales</taxon>
        <taxon>Listeriaceae</taxon>
        <taxon>Listeria</taxon>
    </lineage>
</organism>
<evidence type="ECO:0000313" key="67">
    <source>
        <dbReference type="Proteomes" id="UP000336166"/>
    </source>
</evidence>
<keyword evidence="10 12" id="KW-0472">Membrane</keyword>
<evidence type="ECO:0000313" key="49">
    <source>
        <dbReference type="EMBL" id="ECY9783495.1"/>
    </source>
</evidence>
<evidence type="ECO:0000256" key="8">
    <source>
        <dbReference type="ARBA" id="ARBA00022801"/>
    </source>
</evidence>
<dbReference type="SUPFAM" id="SSF51306">
    <property type="entry name" value="LexA/Signal peptidase"/>
    <property type="match status" value="1"/>
</dbReference>
<dbReference type="Proteomes" id="UP000548278">
    <property type="component" value="Unassembled WGS sequence"/>
</dbReference>
<keyword evidence="8 12" id="KW-0378">Hydrolase</keyword>
<dbReference type="Proteomes" id="UP000354255">
    <property type="component" value="Unassembled WGS sequence"/>
</dbReference>
<evidence type="ECO:0000313" key="36">
    <source>
        <dbReference type="EMBL" id="EAG6989896.1"/>
    </source>
</evidence>
<evidence type="ECO:0000313" key="94">
    <source>
        <dbReference type="Proteomes" id="UP000522199"/>
    </source>
</evidence>
<evidence type="ECO:0000256" key="1">
    <source>
        <dbReference type="ARBA" id="ARBA00000677"/>
    </source>
</evidence>
<evidence type="ECO:0000313" key="53">
    <source>
        <dbReference type="EMBL" id="EDP8515043.1"/>
    </source>
</evidence>
<dbReference type="EMBL" id="AAAIKW010000002">
    <property type="protein sequence ID" value="EAC4551880.1"/>
    <property type="molecule type" value="Genomic_DNA"/>
</dbReference>
<dbReference type="KEGG" id="lmv:Y193_09355"/>
<dbReference type="EMBL" id="AAANYR010000003">
    <property type="protein sequence ID" value="EAD5786463.1"/>
    <property type="molecule type" value="Genomic_DNA"/>
</dbReference>
<evidence type="ECO:0000256" key="10">
    <source>
        <dbReference type="ARBA" id="ARBA00023136"/>
    </source>
</evidence>
<evidence type="ECO:0000256" key="7">
    <source>
        <dbReference type="ARBA" id="ARBA00022692"/>
    </source>
</evidence>
<dbReference type="Proteomes" id="UP000331186">
    <property type="component" value="Unassembled WGS sequence"/>
</dbReference>
<dbReference type="Gene3D" id="2.10.109.10">
    <property type="entry name" value="Umud Fragment, subunit A"/>
    <property type="match status" value="1"/>
</dbReference>
<dbReference type="EMBL" id="AANDSR010000003">
    <property type="protein sequence ID" value="EDN9836502.1"/>
    <property type="molecule type" value="Genomic_DNA"/>
</dbReference>
<accession>A0A0B8R7W2</accession>
<evidence type="ECO:0000313" key="37">
    <source>
        <dbReference type="EMBL" id="EAG9387383.1"/>
    </source>
</evidence>
<evidence type="ECO:0000313" key="21">
    <source>
        <dbReference type="EMBL" id="EAD3792885.1"/>
    </source>
</evidence>
<dbReference type="GO" id="GO:0006465">
    <property type="term" value="P:signal peptide processing"/>
    <property type="evidence" value="ECO:0007669"/>
    <property type="project" value="InterPro"/>
</dbReference>
<evidence type="ECO:0000313" key="30">
    <source>
        <dbReference type="EMBL" id="EAG2245858.1"/>
    </source>
</evidence>
<feature type="active site" evidence="11">
    <location>
        <position position="81"/>
    </location>
</feature>
<evidence type="ECO:0000313" key="22">
    <source>
        <dbReference type="EMBL" id="EAD5775125.1"/>
    </source>
</evidence>
<dbReference type="Proteomes" id="UP000455569">
    <property type="component" value="Unassembled WGS sequence"/>
</dbReference>
<evidence type="ECO:0000313" key="93">
    <source>
        <dbReference type="Proteomes" id="UP000489121"/>
    </source>
</evidence>
<dbReference type="Proteomes" id="UP000544530">
    <property type="component" value="Unassembled WGS sequence"/>
</dbReference>
<dbReference type="EMBL" id="QDAY01000003">
    <property type="protein sequence ID" value="KAA9449309.1"/>
    <property type="molecule type" value="Genomic_DNA"/>
</dbReference>
<dbReference type="Proteomes" id="UP000272537">
    <property type="component" value="Unassembled WGS sequence"/>
</dbReference>
<dbReference type="Proteomes" id="UP000478682">
    <property type="component" value="Unassembled WGS sequence"/>
</dbReference>
<dbReference type="FunFam" id="2.10.109.10:FF:000008">
    <property type="entry name" value="Signal peptidase I"/>
    <property type="match status" value="1"/>
</dbReference>
<keyword evidence="7 12" id="KW-0812">Transmembrane</keyword>
<dbReference type="Proteomes" id="UP000344343">
    <property type="component" value="Unassembled WGS sequence"/>
</dbReference>
<dbReference type="Proteomes" id="UP000481141">
    <property type="component" value="Unassembled WGS sequence"/>
</dbReference>
<comment type="subcellular location">
    <subcellularLocation>
        <location evidence="2">Cell membrane</location>
        <topology evidence="2">Single-pass type II membrane protein</topology>
    </subcellularLocation>
    <subcellularLocation>
        <location evidence="13">Membrane</location>
        <topology evidence="13">Single-pass type II membrane protein</topology>
    </subcellularLocation>
</comment>
<dbReference type="NCBIfam" id="TIGR02227">
    <property type="entry name" value="sigpep_I_bact"/>
    <property type="match status" value="1"/>
</dbReference>
<evidence type="ECO:0000313" key="109">
    <source>
        <dbReference type="Proteomes" id="UP000844415"/>
    </source>
</evidence>
<evidence type="ECO:0000313" key="17">
    <source>
        <dbReference type="EMBL" id="EAC6548849.1"/>
    </source>
</evidence>
<dbReference type="EMBL" id="AABBZO010000003">
    <property type="protein sequence ID" value="EAG4461448.1"/>
    <property type="molecule type" value="Genomic_DNA"/>
</dbReference>
<evidence type="ECO:0000313" key="26">
    <source>
        <dbReference type="EMBL" id="EAE4941547.1"/>
    </source>
</evidence>
<evidence type="ECO:0000256" key="3">
    <source>
        <dbReference type="ARBA" id="ARBA00009370"/>
    </source>
</evidence>
<evidence type="ECO:0000313" key="104">
    <source>
        <dbReference type="Proteomes" id="UP000549379"/>
    </source>
</evidence>
<dbReference type="EMBL" id="DAAJFY010000007">
    <property type="protein sequence ID" value="HAC0275938.1"/>
    <property type="molecule type" value="Genomic_DNA"/>
</dbReference>
<dbReference type="Proteomes" id="UP000528151">
    <property type="component" value="Unassembled WGS sequence"/>
</dbReference>
<dbReference type="EMBL" id="AAAQQZ010000003">
    <property type="protein sequence ID" value="EAE1338825.1"/>
    <property type="molecule type" value="Genomic_DNA"/>
</dbReference>
<dbReference type="Proteomes" id="UP000467536">
    <property type="component" value="Unassembled WGS sequence"/>
</dbReference>
<dbReference type="EMBL" id="AALEDS010000019">
    <property type="protein sequence ID" value="ECY6545443.1"/>
    <property type="molecule type" value="Genomic_DNA"/>
</dbReference>
<dbReference type="Proteomes" id="UP000389283">
    <property type="component" value="Unassembled WGS sequence"/>
</dbReference>
<dbReference type="EMBL" id="AABAGT010000021">
    <property type="protein sequence ID" value="EAG0868149.1"/>
    <property type="molecule type" value="Genomic_DNA"/>
</dbReference>
<dbReference type="EMBL" id="DAAIJL010000019">
    <property type="protein sequence ID" value="HAB8558548.1"/>
    <property type="molecule type" value="Genomic_DNA"/>
</dbReference>
<dbReference type="Proteomes" id="UP000533021">
    <property type="component" value="Unassembled WGS sequence"/>
</dbReference>